<keyword evidence="2" id="KW-0560">Oxidoreductase</keyword>
<protein>
    <submittedName>
        <fullName evidence="4">3-oxoacyl-ACP reductase FabG</fullName>
    </submittedName>
</protein>
<dbReference type="Pfam" id="PF13561">
    <property type="entry name" value="adh_short_C2"/>
    <property type="match status" value="1"/>
</dbReference>
<comment type="similarity">
    <text evidence="1">Belongs to the short-chain dehydrogenases/reductases (SDR) family.</text>
</comment>
<dbReference type="PRINTS" id="PR00081">
    <property type="entry name" value="GDHRDH"/>
</dbReference>
<keyword evidence="5" id="KW-1185">Reference proteome</keyword>
<dbReference type="SMART" id="SM00822">
    <property type="entry name" value="PKS_KR"/>
    <property type="match status" value="1"/>
</dbReference>
<gene>
    <name evidence="4" type="ORF">J7I42_00465</name>
</gene>
<evidence type="ECO:0000259" key="3">
    <source>
        <dbReference type="SMART" id="SM00822"/>
    </source>
</evidence>
<reference evidence="4 5" key="1">
    <citation type="submission" date="2021-03" db="EMBL/GenBank/DDBJ databases">
        <title>Assistant Professor.</title>
        <authorList>
            <person name="Huq M.A."/>
        </authorList>
    </citation>
    <scope>NUCLEOTIDE SEQUENCE [LARGE SCALE GENOMIC DNA]</scope>
    <source>
        <strain evidence="4 5">MAH-29</strain>
    </source>
</reference>
<dbReference type="SUPFAM" id="SSF51735">
    <property type="entry name" value="NAD(P)-binding Rossmann-fold domains"/>
    <property type="match status" value="1"/>
</dbReference>
<name>A0ABS3YLD5_9BACT</name>
<sequence>MMKLTGKVAIVTGGARDIGRAVSVKLAQEGAKVVVNYNSSVEQAEETLALIKKAGGEGLLVKADITKREDVIRLVTETKRVFGHEIHILANVAGGMVARKLITDMEEEFWDQVITLNLKSAFLMTKEVVPYMPAGSSIINFSSQAGRDGGGFGASAYATSKGAIATFTRAMAKELGPKGIRVNAVDPGMIATTFHDTFTKPEVRTAVANGTPLRREGNASEVADLVAYLAGNESSFITGANIDINGGTYFS</sequence>
<organism evidence="4 5">
    <name type="scientific">Niastella soli</name>
    <dbReference type="NCBI Taxonomy" id="2821487"/>
    <lineage>
        <taxon>Bacteria</taxon>
        <taxon>Pseudomonadati</taxon>
        <taxon>Bacteroidota</taxon>
        <taxon>Chitinophagia</taxon>
        <taxon>Chitinophagales</taxon>
        <taxon>Chitinophagaceae</taxon>
        <taxon>Niastella</taxon>
    </lineage>
</organism>
<comment type="caution">
    <text evidence="4">The sequence shown here is derived from an EMBL/GenBank/DDBJ whole genome shotgun (WGS) entry which is preliminary data.</text>
</comment>
<accession>A0ABS3YLD5</accession>
<evidence type="ECO:0000256" key="2">
    <source>
        <dbReference type="ARBA" id="ARBA00023002"/>
    </source>
</evidence>
<feature type="domain" description="Ketoreductase" evidence="3">
    <location>
        <begin position="7"/>
        <end position="188"/>
    </location>
</feature>
<evidence type="ECO:0000313" key="5">
    <source>
        <dbReference type="Proteomes" id="UP000677244"/>
    </source>
</evidence>
<dbReference type="PRINTS" id="PR00080">
    <property type="entry name" value="SDRFAMILY"/>
</dbReference>
<dbReference type="Proteomes" id="UP000677244">
    <property type="component" value="Unassembled WGS sequence"/>
</dbReference>
<dbReference type="InterPro" id="IPR057326">
    <property type="entry name" value="KR_dom"/>
</dbReference>
<evidence type="ECO:0000313" key="4">
    <source>
        <dbReference type="EMBL" id="MBO9198712.1"/>
    </source>
</evidence>
<dbReference type="PANTHER" id="PTHR48107">
    <property type="entry name" value="NADPH-DEPENDENT ALDEHYDE REDUCTASE-LIKE PROTEIN, CHLOROPLASTIC-RELATED"/>
    <property type="match status" value="1"/>
</dbReference>
<dbReference type="PANTHER" id="PTHR48107:SF16">
    <property type="entry name" value="NADPH-DEPENDENT ALDEHYDE REDUCTASE 1, CHLOROPLASTIC"/>
    <property type="match status" value="1"/>
</dbReference>
<proteinExistence type="inferred from homology"/>
<evidence type="ECO:0000256" key="1">
    <source>
        <dbReference type="ARBA" id="ARBA00006484"/>
    </source>
</evidence>
<dbReference type="Gene3D" id="3.40.50.720">
    <property type="entry name" value="NAD(P)-binding Rossmann-like Domain"/>
    <property type="match status" value="1"/>
</dbReference>
<dbReference type="InterPro" id="IPR002347">
    <property type="entry name" value="SDR_fam"/>
</dbReference>
<dbReference type="EMBL" id="JAGHKO010000001">
    <property type="protein sequence ID" value="MBO9198712.1"/>
    <property type="molecule type" value="Genomic_DNA"/>
</dbReference>
<dbReference type="RefSeq" id="WP_209136796.1">
    <property type="nucleotide sequence ID" value="NZ_JAGHKO010000001.1"/>
</dbReference>
<dbReference type="InterPro" id="IPR036291">
    <property type="entry name" value="NAD(P)-bd_dom_sf"/>
</dbReference>